<protein>
    <submittedName>
        <fullName evidence="1">Uncharacterized protein</fullName>
    </submittedName>
</protein>
<evidence type="ECO:0000313" key="2">
    <source>
        <dbReference type="Proteomes" id="UP000279959"/>
    </source>
</evidence>
<organism evidence="1 2">
    <name type="scientific">Sphingobium amiense</name>
    <dbReference type="NCBI Taxonomy" id="135719"/>
    <lineage>
        <taxon>Bacteria</taxon>
        <taxon>Pseudomonadati</taxon>
        <taxon>Pseudomonadota</taxon>
        <taxon>Alphaproteobacteria</taxon>
        <taxon>Sphingomonadales</taxon>
        <taxon>Sphingomonadaceae</taxon>
        <taxon>Sphingobium</taxon>
    </lineage>
</organism>
<keyword evidence="2" id="KW-1185">Reference proteome</keyword>
<dbReference type="KEGG" id="sami:SAMIE_1004150"/>
<dbReference type="EMBL" id="AP018664">
    <property type="protein sequence ID" value="BBD96914.1"/>
    <property type="molecule type" value="Genomic_DNA"/>
</dbReference>
<accession>A0A494VWY8</accession>
<sequence>MIDVAFLEWLAPHTESFQLRSNPQHDSHTTVARHILHRDRVGEPLQFCNSHSRRAAIEGESLWELSVRHLDGSATHFGAPSLEQCLAFARARLAPTALRAIAA</sequence>
<reference evidence="1 2" key="1">
    <citation type="submission" date="2018-05" db="EMBL/GenBank/DDBJ databases">
        <title>Complete Genome Sequence of the Nonylphenol-Degrading Bacterium Sphingobium amiense DSM 16289T.</title>
        <authorList>
            <person name="Ootsuka M."/>
            <person name="Nishizawa T."/>
            <person name="Ohta H."/>
        </authorList>
    </citation>
    <scope>NUCLEOTIDE SEQUENCE [LARGE SCALE GENOMIC DNA]</scope>
    <source>
        <strain evidence="1 2">DSM 16289</strain>
    </source>
</reference>
<proteinExistence type="predicted"/>
<dbReference type="RefSeq" id="WP_066698056.1">
    <property type="nucleotide sequence ID" value="NZ_AP018664.1"/>
</dbReference>
<dbReference type="Proteomes" id="UP000279959">
    <property type="component" value="Chromosome"/>
</dbReference>
<dbReference type="AlphaFoldDB" id="A0A494VWY8"/>
<evidence type="ECO:0000313" key="1">
    <source>
        <dbReference type="EMBL" id="BBD96914.1"/>
    </source>
</evidence>
<gene>
    <name evidence="1" type="ORF">SAMIE_1004150</name>
</gene>
<name>A0A494VWY8_9SPHN</name>